<comment type="caution">
    <text evidence="1">The sequence shown here is derived from an EMBL/GenBank/DDBJ whole genome shotgun (WGS) entry which is preliminary data.</text>
</comment>
<feature type="non-terminal residue" evidence="1">
    <location>
        <position position="176"/>
    </location>
</feature>
<evidence type="ECO:0000313" key="1">
    <source>
        <dbReference type="EMBL" id="GAF70019.1"/>
    </source>
</evidence>
<organism evidence="1">
    <name type="scientific">marine sediment metagenome</name>
    <dbReference type="NCBI Taxonomy" id="412755"/>
    <lineage>
        <taxon>unclassified sequences</taxon>
        <taxon>metagenomes</taxon>
        <taxon>ecological metagenomes</taxon>
    </lineage>
</organism>
<gene>
    <name evidence="1" type="ORF">S01H1_17210</name>
</gene>
<name>X0RMI3_9ZZZZ</name>
<dbReference type="EMBL" id="BARS01009115">
    <property type="protein sequence ID" value="GAF70019.1"/>
    <property type="molecule type" value="Genomic_DNA"/>
</dbReference>
<proteinExistence type="predicted"/>
<accession>X0RMI3</accession>
<dbReference type="AlphaFoldDB" id="X0RMI3"/>
<protein>
    <submittedName>
        <fullName evidence="1">Uncharacterized protein</fullName>
    </submittedName>
</protein>
<reference evidence="1" key="1">
    <citation type="journal article" date="2014" name="Front. Microbiol.">
        <title>High frequency of phylogenetically diverse reductive dehalogenase-homologous genes in deep subseafloor sedimentary metagenomes.</title>
        <authorList>
            <person name="Kawai M."/>
            <person name="Futagami T."/>
            <person name="Toyoda A."/>
            <person name="Takaki Y."/>
            <person name="Nishi S."/>
            <person name="Hori S."/>
            <person name="Arai W."/>
            <person name="Tsubouchi T."/>
            <person name="Morono Y."/>
            <person name="Uchiyama I."/>
            <person name="Ito T."/>
            <person name="Fujiyama A."/>
            <person name="Inagaki F."/>
            <person name="Takami H."/>
        </authorList>
    </citation>
    <scope>NUCLEOTIDE SEQUENCE</scope>
    <source>
        <strain evidence="1">Expedition CK06-06</strain>
    </source>
</reference>
<sequence length="176" mass="19937">MARPGERDLSFALNRADYDDLYALAGLESAPAETRKTMLAEAYPKSTREAVAELWQRGVEASESQLDHLMRSGRIRGATSGEGRNRKWLPIDIDDATEYLASEHIYLPISFARAAYAINPAQDIRAQNKALAENPDLYDAAQLVMEIQPGTWEAYGKVSYRRMRPEEQLDFQKRVE</sequence>